<accession>A0A1F6UIH8</accession>
<feature type="non-terminal residue" evidence="7">
    <location>
        <position position="1"/>
    </location>
</feature>
<dbReference type="EMBL" id="MFSV01000150">
    <property type="protein sequence ID" value="OGI57166.1"/>
    <property type="molecule type" value="Genomic_DNA"/>
</dbReference>
<evidence type="ECO:0000313" key="7">
    <source>
        <dbReference type="EMBL" id="OGI57166.1"/>
    </source>
</evidence>
<dbReference type="GO" id="GO:0033819">
    <property type="term" value="F:lipoyl(octanoyl) transferase activity"/>
    <property type="evidence" value="ECO:0007669"/>
    <property type="project" value="UniProtKB-EC"/>
</dbReference>
<keyword evidence="4" id="KW-0012">Acyltransferase</keyword>
<evidence type="ECO:0000256" key="4">
    <source>
        <dbReference type="ARBA" id="ARBA00023315"/>
    </source>
</evidence>
<dbReference type="InterPro" id="IPR045864">
    <property type="entry name" value="aa-tRNA-synth_II/BPL/LPL"/>
</dbReference>
<dbReference type="SUPFAM" id="SSF55681">
    <property type="entry name" value="Class II aaRS and biotin synthetases"/>
    <property type="match status" value="1"/>
</dbReference>
<sequence length="101" mass="10987">DHYGLKAARRPGAPGVYVDGRKIAQLGLRVRRGASYHGLSLNLAMDLSPFERIHPCGYQGLETIDLAGLLPEAKIAQNSAQVDALLVDHLLRNLGYHAQTD</sequence>
<dbReference type="PROSITE" id="PS51733">
    <property type="entry name" value="BPL_LPL_CATALYTIC"/>
    <property type="match status" value="1"/>
</dbReference>
<evidence type="ECO:0000259" key="6">
    <source>
        <dbReference type="PROSITE" id="PS51733"/>
    </source>
</evidence>
<comment type="function">
    <text evidence="5">Catalyzes the transfer of endogenously produced octanoic acid from octanoyl-acyl-carrier-protein onto the lipoyl domains of lipoate-dependent enzymes. Lipoyl-ACP can also act as a substrate although octanoyl-ACP is likely to be the physiological substrate.</text>
</comment>
<dbReference type="UniPathway" id="UPA00538">
    <property type="reaction ID" value="UER00592"/>
</dbReference>
<feature type="domain" description="BPL/LPL catalytic" evidence="6">
    <location>
        <begin position="1"/>
        <end position="98"/>
    </location>
</feature>
<evidence type="ECO:0000313" key="8">
    <source>
        <dbReference type="Proteomes" id="UP000177950"/>
    </source>
</evidence>
<comment type="caution">
    <text evidence="7">The sequence shown here is derived from an EMBL/GenBank/DDBJ whole genome shotgun (WGS) entry which is preliminary data.</text>
</comment>
<keyword evidence="3 7" id="KW-0808">Transferase</keyword>
<dbReference type="PANTHER" id="PTHR10993:SF7">
    <property type="entry name" value="LIPOYLTRANSFERASE 2, MITOCHONDRIAL-RELATED"/>
    <property type="match status" value="1"/>
</dbReference>
<evidence type="ECO:0000256" key="1">
    <source>
        <dbReference type="ARBA" id="ARBA00004821"/>
    </source>
</evidence>
<name>A0A1F6UIH8_9PROT</name>
<dbReference type="AlphaFoldDB" id="A0A1F6UIH8"/>
<reference evidence="7 8" key="1">
    <citation type="journal article" date="2016" name="Nat. Commun.">
        <title>Thousands of microbial genomes shed light on interconnected biogeochemical processes in an aquifer system.</title>
        <authorList>
            <person name="Anantharaman K."/>
            <person name="Brown C.T."/>
            <person name="Hug L.A."/>
            <person name="Sharon I."/>
            <person name="Castelle C.J."/>
            <person name="Probst A.J."/>
            <person name="Thomas B.C."/>
            <person name="Singh A."/>
            <person name="Wilkins M.J."/>
            <person name="Karaoz U."/>
            <person name="Brodie E.L."/>
            <person name="Williams K.H."/>
            <person name="Hubbard S.S."/>
            <person name="Banfield J.F."/>
        </authorList>
    </citation>
    <scope>NUCLEOTIDE SEQUENCE [LARGE SCALE GENOMIC DNA]</scope>
</reference>
<dbReference type="InterPro" id="IPR004143">
    <property type="entry name" value="BPL_LPL_catalytic"/>
</dbReference>
<dbReference type="PANTHER" id="PTHR10993">
    <property type="entry name" value="OCTANOYLTRANSFERASE"/>
    <property type="match status" value="1"/>
</dbReference>
<dbReference type="Gene3D" id="3.30.930.10">
    <property type="entry name" value="Bira Bifunctional Protein, Domain 2"/>
    <property type="match status" value="1"/>
</dbReference>
<dbReference type="Pfam" id="PF21948">
    <property type="entry name" value="LplA-B_cat"/>
    <property type="match status" value="1"/>
</dbReference>
<dbReference type="Proteomes" id="UP000177950">
    <property type="component" value="Unassembled WGS sequence"/>
</dbReference>
<comment type="pathway">
    <text evidence="1">Protein modification; protein lipoylation via endogenous pathway; protein N(6)-(lipoyl)lysine from octanoyl-[acyl-carrier-protein]: step 1/2.</text>
</comment>
<protein>
    <recommendedName>
        <fullName evidence="2">lipoyl(octanoyl) transferase</fullName>
        <ecNumber evidence="2">2.3.1.181</ecNumber>
    </recommendedName>
</protein>
<dbReference type="InterPro" id="IPR000544">
    <property type="entry name" value="Octanoyltransferase"/>
</dbReference>
<dbReference type="NCBIfam" id="TIGR00214">
    <property type="entry name" value="lipB"/>
    <property type="match status" value="1"/>
</dbReference>
<dbReference type="GO" id="GO:0009249">
    <property type="term" value="P:protein lipoylation"/>
    <property type="evidence" value="ECO:0007669"/>
    <property type="project" value="InterPro"/>
</dbReference>
<evidence type="ECO:0000256" key="5">
    <source>
        <dbReference type="ARBA" id="ARBA00024732"/>
    </source>
</evidence>
<evidence type="ECO:0000256" key="2">
    <source>
        <dbReference type="ARBA" id="ARBA00012334"/>
    </source>
</evidence>
<evidence type="ECO:0000256" key="3">
    <source>
        <dbReference type="ARBA" id="ARBA00022679"/>
    </source>
</evidence>
<organism evidence="7 8">
    <name type="scientific">Candidatus Muproteobacteria bacterium RBG_19FT_COMBO_61_10</name>
    <dbReference type="NCBI Taxonomy" id="1817761"/>
    <lineage>
        <taxon>Bacteria</taxon>
        <taxon>Pseudomonadati</taxon>
        <taxon>Pseudomonadota</taxon>
        <taxon>Candidatus Muproteobacteria</taxon>
    </lineage>
</organism>
<gene>
    <name evidence="7" type="ORF">A2V58_07470</name>
</gene>
<dbReference type="EC" id="2.3.1.181" evidence="2"/>
<proteinExistence type="predicted"/>